<comment type="caution">
    <text evidence="5">The sequence shown here is derived from an EMBL/GenBank/DDBJ whole genome shotgun (WGS) entry which is preliminary data.</text>
</comment>
<comment type="similarity">
    <text evidence="1">Belongs to the membrane fusion protein (MFP) (TC 8.A.1) family.</text>
</comment>
<reference evidence="5 6" key="1">
    <citation type="submission" date="2019-02" db="EMBL/GenBank/DDBJ databases">
        <title>Apibacter muscae sp. nov.: a novel member of the house fly microbiota.</title>
        <authorList>
            <person name="Park R."/>
        </authorList>
    </citation>
    <scope>NUCLEOTIDE SEQUENCE [LARGE SCALE GENOMIC DNA]</scope>
    <source>
        <strain evidence="5 6">AL1</strain>
    </source>
</reference>
<dbReference type="RefSeq" id="WP_146291244.1">
    <property type="nucleotide sequence ID" value="NZ_SELH01000011.1"/>
</dbReference>
<dbReference type="SUPFAM" id="SSF111369">
    <property type="entry name" value="HlyD-like secretion proteins"/>
    <property type="match status" value="1"/>
</dbReference>
<evidence type="ECO:0000313" key="6">
    <source>
        <dbReference type="Proteomes" id="UP000319499"/>
    </source>
</evidence>
<dbReference type="AlphaFoldDB" id="A0A563DK92"/>
<evidence type="ECO:0000313" key="5">
    <source>
        <dbReference type="EMBL" id="TWP30577.1"/>
    </source>
</evidence>
<name>A0A563DK92_9FLAO</name>
<dbReference type="Gene3D" id="2.40.420.20">
    <property type="match status" value="1"/>
</dbReference>
<dbReference type="InterPro" id="IPR058625">
    <property type="entry name" value="MdtA-like_BSH"/>
</dbReference>
<keyword evidence="2" id="KW-0175">Coiled coil</keyword>
<feature type="coiled-coil region" evidence="2">
    <location>
        <begin position="139"/>
        <end position="166"/>
    </location>
</feature>
<dbReference type="Pfam" id="PF25917">
    <property type="entry name" value="BSH_RND"/>
    <property type="match status" value="1"/>
</dbReference>
<dbReference type="InterPro" id="IPR006143">
    <property type="entry name" value="RND_pump_MFP"/>
</dbReference>
<dbReference type="NCBIfam" id="TIGR01730">
    <property type="entry name" value="RND_mfp"/>
    <property type="match status" value="1"/>
</dbReference>
<feature type="transmembrane region" description="Helical" evidence="3">
    <location>
        <begin position="5"/>
        <end position="26"/>
    </location>
</feature>
<keyword evidence="3" id="KW-0472">Membrane</keyword>
<dbReference type="PANTHER" id="PTHR30469">
    <property type="entry name" value="MULTIDRUG RESISTANCE PROTEIN MDTA"/>
    <property type="match status" value="1"/>
</dbReference>
<dbReference type="Gene3D" id="1.10.287.470">
    <property type="entry name" value="Helix hairpin bin"/>
    <property type="match status" value="1"/>
</dbReference>
<dbReference type="PANTHER" id="PTHR30469:SF33">
    <property type="entry name" value="SLR1207 PROTEIN"/>
    <property type="match status" value="1"/>
</dbReference>
<sequence>MKKKILKISLIVIFIALLIFCISYIIKANSNKSEKFLTETPLIKTIEIKSIATGKINPKEKIEIKPNISGIIKEIYVKEGDQVEVGQLIATIKVVPVVATVNSTMQSINSAKIQLSNQKRIFEREKLLFIQGVISKQEYENAETQYKLAKQTLNQAEKEYDIATKGVASGLENLASIQIRSTTKGMILALPIEVGNQVIEANTFNAGTTIATIADINKMIFEGKVDESDAGMMKIGMPMNIVIGALQDEKLQGNLSFIAPQGYDENGAVKYNIKADLKIPNGVLIRAGYSANAEIVLNERKDVLSVREALVQFDEQNKPFVEILQPNGEYKKQDITLGLSDGLYVEVHEININDKIKIWNASEEDNK</sequence>
<proteinExistence type="inferred from homology"/>
<accession>A0A563DK92</accession>
<gene>
    <name evidence="5" type="ORF">ETU09_00825</name>
</gene>
<dbReference type="Gene3D" id="2.40.50.100">
    <property type="match status" value="1"/>
</dbReference>
<organism evidence="5 6">
    <name type="scientific">Apibacter muscae</name>
    <dbReference type="NCBI Taxonomy" id="2509004"/>
    <lineage>
        <taxon>Bacteria</taxon>
        <taxon>Pseudomonadati</taxon>
        <taxon>Bacteroidota</taxon>
        <taxon>Flavobacteriia</taxon>
        <taxon>Flavobacteriales</taxon>
        <taxon>Weeksellaceae</taxon>
        <taxon>Apibacter</taxon>
    </lineage>
</organism>
<dbReference type="Gene3D" id="2.40.30.170">
    <property type="match status" value="1"/>
</dbReference>
<keyword evidence="3" id="KW-1133">Transmembrane helix</keyword>
<dbReference type="Proteomes" id="UP000319499">
    <property type="component" value="Unassembled WGS sequence"/>
</dbReference>
<evidence type="ECO:0000256" key="3">
    <source>
        <dbReference type="SAM" id="Phobius"/>
    </source>
</evidence>
<keyword evidence="6" id="KW-1185">Reference proteome</keyword>
<feature type="domain" description="Multidrug resistance protein MdtA-like barrel-sandwich hybrid" evidence="4">
    <location>
        <begin position="60"/>
        <end position="204"/>
    </location>
</feature>
<protein>
    <submittedName>
        <fullName evidence="5">Efflux RND transporter periplasmic adaptor subunit</fullName>
    </submittedName>
</protein>
<dbReference type="OrthoDB" id="9809068at2"/>
<evidence type="ECO:0000256" key="2">
    <source>
        <dbReference type="SAM" id="Coils"/>
    </source>
</evidence>
<dbReference type="GO" id="GO:0015562">
    <property type="term" value="F:efflux transmembrane transporter activity"/>
    <property type="evidence" value="ECO:0007669"/>
    <property type="project" value="TreeGrafter"/>
</dbReference>
<dbReference type="GO" id="GO:1990281">
    <property type="term" value="C:efflux pump complex"/>
    <property type="evidence" value="ECO:0007669"/>
    <property type="project" value="TreeGrafter"/>
</dbReference>
<keyword evidence="3" id="KW-0812">Transmembrane</keyword>
<dbReference type="EMBL" id="SELH01000011">
    <property type="protein sequence ID" value="TWP30577.1"/>
    <property type="molecule type" value="Genomic_DNA"/>
</dbReference>
<evidence type="ECO:0000256" key="1">
    <source>
        <dbReference type="ARBA" id="ARBA00009477"/>
    </source>
</evidence>
<evidence type="ECO:0000259" key="4">
    <source>
        <dbReference type="Pfam" id="PF25917"/>
    </source>
</evidence>